<evidence type="ECO:0000313" key="3">
    <source>
        <dbReference type="EMBL" id="ADJ24756.1"/>
    </source>
</evidence>
<sequence>MGINRNIDPESYDTGTALADDIAATLNYSVSLWLGHLTGVSGTNAITAGVAENTGFSALTDGALAVLVPAANNTGAVTLAVESGSPIAVKTSDGAALENGDLKAGRAIPIQYHGTSSAWRVLIEVPSQKVVANQSDVPPYSIYDEITASGTWTAPFDCFVRIWLFGGGASGRAGGATNSRGGGGAAVCIKDRYFMTAGQQLSLTIGLGGAGVSPTRDGNNGGDSTCTGPNGLNMSAGGGKGGNATNGVGGVATGGDLNYAGQTRTSSSPSGSNGLALKFTSNISRIGPFSSGMVNAVSSAGAPSGDSNAGTAGMAVIEYTTAIS</sequence>
<dbReference type="RefSeq" id="WP_013216915.1">
    <property type="nucleotide sequence ID" value="NC_014313.1"/>
</dbReference>
<feature type="region of interest" description="Disordered" evidence="1">
    <location>
        <begin position="216"/>
        <end position="239"/>
    </location>
</feature>
<dbReference type="AlphaFoldDB" id="D8JVA2"/>
<feature type="domain" description="Glycine-rich" evidence="2">
    <location>
        <begin position="150"/>
        <end position="311"/>
    </location>
</feature>
<protein>
    <recommendedName>
        <fullName evidence="2">Glycine-rich domain-containing protein</fullName>
    </recommendedName>
</protein>
<dbReference type="InterPro" id="IPR049304">
    <property type="entry name" value="Gly_rich_dom"/>
</dbReference>
<evidence type="ECO:0000256" key="1">
    <source>
        <dbReference type="SAM" id="MobiDB-lite"/>
    </source>
</evidence>
<proteinExistence type="predicted"/>
<dbReference type="STRING" id="582899.Hden_2961"/>
<dbReference type="Proteomes" id="UP000002033">
    <property type="component" value="Chromosome"/>
</dbReference>
<evidence type="ECO:0000313" key="4">
    <source>
        <dbReference type="Proteomes" id="UP000002033"/>
    </source>
</evidence>
<dbReference type="Pfam" id="PF21722">
    <property type="entry name" value="Gly_rich_2"/>
    <property type="match status" value="1"/>
</dbReference>
<evidence type="ECO:0000259" key="2">
    <source>
        <dbReference type="Pfam" id="PF21722"/>
    </source>
</evidence>
<name>D8JVA2_HYPDA</name>
<dbReference type="eggNOG" id="ENOG502ZVX2">
    <property type="taxonomic scope" value="Bacteria"/>
</dbReference>
<gene>
    <name evidence="3" type="ordered locus">Hden_2961</name>
</gene>
<dbReference type="KEGG" id="hdn:Hden_2961"/>
<keyword evidence="4" id="KW-1185">Reference proteome</keyword>
<feature type="compositionally biased region" description="Polar residues" evidence="1">
    <location>
        <begin position="216"/>
        <end position="233"/>
    </location>
</feature>
<dbReference type="EMBL" id="CP002083">
    <property type="protein sequence ID" value="ADJ24756.1"/>
    <property type="molecule type" value="Genomic_DNA"/>
</dbReference>
<organism evidence="3 4">
    <name type="scientific">Hyphomicrobium denitrificans (strain ATCC 51888 / DSM 1869 / NCIMB 11706 / TK 0415)</name>
    <dbReference type="NCBI Taxonomy" id="582899"/>
    <lineage>
        <taxon>Bacteria</taxon>
        <taxon>Pseudomonadati</taxon>
        <taxon>Pseudomonadota</taxon>
        <taxon>Alphaproteobacteria</taxon>
        <taxon>Hyphomicrobiales</taxon>
        <taxon>Hyphomicrobiaceae</taxon>
        <taxon>Hyphomicrobium</taxon>
    </lineage>
</organism>
<accession>D8JVA2</accession>
<dbReference type="HOGENOM" id="CLU_857308_0_0_5"/>
<reference evidence="4" key="1">
    <citation type="journal article" date="2011" name="J. Bacteriol.">
        <title>Genome sequences of eight morphologically diverse alphaproteobacteria.</title>
        <authorList>
            <consortium name="US DOE Joint Genome Institute"/>
            <person name="Brown P.J."/>
            <person name="Kysela D.T."/>
            <person name="Buechlein A."/>
            <person name="Hemmerich C."/>
            <person name="Brun Y.V."/>
        </authorList>
    </citation>
    <scope>NUCLEOTIDE SEQUENCE [LARGE SCALE GENOMIC DNA]</scope>
    <source>
        <strain evidence="4">ATCC 51888 / DSM 1869 / NCIB 11706 / TK 0415</strain>
    </source>
</reference>